<dbReference type="AlphaFoldDB" id="A0A0U2WBU2"/>
<dbReference type="InterPro" id="IPR018643">
    <property type="entry name" value="DUF2069_membrane"/>
</dbReference>
<feature type="transmembrane region" description="Helical" evidence="1">
    <location>
        <begin position="72"/>
        <end position="92"/>
    </location>
</feature>
<evidence type="ECO:0000313" key="2">
    <source>
        <dbReference type="EMBL" id="ALS32551.1"/>
    </source>
</evidence>
<dbReference type="PATRIC" id="fig|1315283.4.peg.1145"/>
<proteinExistence type="predicted"/>
<reference evidence="2 3" key="1">
    <citation type="submission" date="2015-03" db="EMBL/GenBank/DDBJ databases">
        <authorList>
            <person name="Murphy D."/>
        </authorList>
    </citation>
    <scope>NUCLEOTIDE SEQUENCE [LARGE SCALE GENOMIC DNA]</scope>
    <source>
        <strain evidence="2 3">KMM 520</strain>
    </source>
</reference>
<evidence type="ECO:0000256" key="1">
    <source>
        <dbReference type="SAM" id="Phobius"/>
    </source>
</evidence>
<keyword evidence="1" id="KW-1133">Transmembrane helix</keyword>
<evidence type="ECO:0000313" key="3">
    <source>
        <dbReference type="Proteomes" id="UP000065261"/>
    </source>
</evidence>
<dbReference type="EMBL" id="CP011034">
    <property type="protein sequence ID" value="ALS32551.1"/>
    <property type="molecule type" value="Genomic_DNA"/>
</dbReference>
<accession>A0A0U2WBU2</accession>
<keyword evidence="1" id="KW-0812">Transmembrane</keyword>
<keyword evidence="1" id="KW-0472">Membrane</keyword>
<name>A0A0U2WBU2_9GAMM</name>
<evidence type="ECO:0008006" key="4">
    <source>
        <dbReference type="Google" id="ProtNLM"/>
    </source>
</evidence>
<feature type="transmembrane region" description="Helical" evidence="1">
    <location>
        <begin position="45"/>
        <end position="65"/>
    </location>
</feature>
<dbReference type="Pfam" id="PF09842">
    <property type="entry name" value="DUF2069"/>
    <property type="match status" value="1"/>
</dbReference>
<organism evidence="2">
    <name type="scientific">Pseudoalteromonas translucida KMM 520</name>
    <dbReference type="NCBI Taxonomy" id="1315283"/>
    <lineage>
        <taxon>Bacteria</taxon>
        <taxon>Pseudomonadati</taxon>
        <taxon>Pseudomonadota</taxon>
        <taxon>Gammaproteobacteria</taxon>
        <taxon>Alteromonadales</taxon>
        <taxon>Pseudoalteromonadaceae</taxon>
        <taxon>Pseudoalteromonas</taxon>
    </lineage>
</organism>
<sequence length="149" mass="17236">MKTAEIPAKKPITVKFQRTAIFGYVGLLILMPLWMFVFAPREGHSNGFIFAVYILPLLFPLKGIIQDKAYTYAWANFIVMLYFIHGLTLLWVAQDELIWVLLELLFASAMFIGCTYYARHRGQELGLKIRKLKDDLAEEKAAHEHEKID</sequence>
<feature type="transmembrane region" description="Helical" evidence="1">
    <location>
        <begin position="98"/>
        <end position="118"/>
    </location>
</feature>
<dbReference type="OrthoDB" id="5569826at2"/>
<dbReference type="Proteomes" id="UP000065261">
    <property type="component" value="Chromosome I"/>
</dbReference>
<feature type="transmembrane region" description="Helical" evidence="1">
    <location>
        <begin position="21"/>
        <end position="39"/>
    </location>
</feature>
<protein>
    <recommendedName>
        <fullName evidence="4">DUF2069 domain-containing protein</fullName>
    </recommendedName>
</protein>
<dbReference type="RefSeq" id="WP_058373017.1">
    <property type="nucleotide sequence ID" value="NZ_CP011034.1"/>
</dbReference>
<dbReference type="KEGG" id="ptn:PTRA_a1321"/>
<gene>
    <name evidence="2" type="ORF">PTRA_a1321</name>
</gene>